<dbReference type="Proteomes" id="UP000241764">
    <property type="component" value="Unassembled WGS sequence"/>
</dbReference>
<dbReference type="InterPro" id="IPR029479">
    <property type="entry name" value="Nitroreductase"/>
</dbReference>
<name>A0A2P7B8W6_9HYPH</name>
<dbReference type="InterPro" id="IPR016446">
    <property type="entry name" value="Flavin_OxRdtase_Frp"/>
</dbReference>
<dbReference type="AlphaFoldDB" id="A0A2P7B8W6"/>
<evidence type="ECO:0000256" key="3">
    <source>
        <dbReference type="ARBA" id="ARBA00022643"/>
    </source>
</evidence>
<comment type="caution">
    <text evidence="7">The sequence shown here is derived from an EMBL/GenBank/DDBJ whole genome shotgun (WGS) entry which is preliminary data.</text>
</comment>
<dbReference type="CDD" id="cd02146">
    <property type="entry name" value="NfsA-like"/>
    <property type="match status" value="1"/>
</dbReference>
<dbReference type="EMBL" id="PGGM01000008">
    <property type="protein sequence ID" value="PSH62913.1"/>
    <property type="molecule type" value="Genomic_DNA"/>
</dbReference>
<evidence type="ECO:0000256" key="2">
    <source>
        <dbReference type="ARBA" id="ARBA00022630"/>
    </source>
</evidence>
<proteinExistence type="inferred from homology"/>
<protein>
    <submittedName>
        <fullName evidence="7">NADPH-dependent oxidoreductase</fullName>
    </submittedName>
</protein>
<dbReference type="InterPro" id="IPR000415">
    <property type="entry name" value="Nitroreductase-like"/>
</dbReference>
<evidence type="ECO:0000313" key="7">
    <source>
        <dbReference type="EMBL" id="PSH62913.1"/>
    </source>
</evidence>
<dbReference type="Pfam" id="PF00881">
    <property type="entry name" value="Nitroreductase"/>
    <property type="match status" value="1"/>
</dbReference>
<evidence type="ECO:0000256" key="4">
    <source>
        <dbReference type="ARBA" id="ARBA00023002"/>
    </source>
</evidence>
<organism evidence="7 8">
    <name type="scientific">Phyllobacterium sophorae</name>
    <dbReference type="NCBI Taxonomy" id="1520277"/>
    <lineage>
        <taxon>Bacteria</taxon>
        <taxon>Pseudomonadati</taxon>
        <taxon>Pseudomonadota</taxon>
        <taxon>Alphaproteobacteria</taxon>
        <taxon>Hyphomicrobiales</taxon>
        <taxon>Phyllobacteriaceae</taxon>
        <taxon>Phyllobacterium</taxon>
    </lineage>
</organism>
<comment type="similarity">
    <text evidence="1 5">Belongs to the flavin oxidoreductase frp family.</text>
</comment>
<reference evidence="8" key="1">
    <citation type="submission" date="2017-11" db="EMBL/GenBank/DDBJ databases">
        <authorList>
            <person name="Kuznetsova I."/>
            <person name="Sazanova A."/>
            <person name="Chirak E."/>
            <person name="Safronova V."/>
            <person name="Willems A."/>
        </authorList>
    </citation>
    <scope>NUCLEOTIDE SEQUENCE [LARGE SCALE GENOMIC DNA]</scope>
    <source>
        <strain evidence="8">CCBAU 03422</strain>
    </source>
</reference>
<sequence length="287" mass="31562">MAAADPVKPEERSGEDRLQILLQQRYGNASTRSASVSWTQTIDTLLGHRSVRSYLPEPVPAETLDLAVAAAQSAPTSSNLQAWSVVAVEDAARKARINAVAGNQRQIEQAPLLLVWLADLSRLRRIADGQSSTSEGLDYLESFLLGIIDAALAAQNALVALESLGLGTCYIGAIRNDPITVASELSLPDQVFPVFGLTVGFPDPSIRTDIKPRLPQTTVLHREQYRDNPGQEELIGYNQTLRTFQKIQSMATIDWSEQIARRIATKESLKNRDRLLAILKDFGFQLK</sequence>
<dbReference type="Gene3D" id="3.40.109.10">
    <property type="entry name" value="NADH Oxidase"/>
    <property type="match status" value="1"/>
</dbReference>
<feature type="domain" description="Nitroreductase" evidence="6">
    <location>
        <begin position="47"/>
        <end position="200"/>
    </location>
</feature>
<keyword evidence="3 5" id="KW-0288">FMN</keyword>
<evidence type="ECO:0000256" key="1">
    <source>
        <dbReference type="ARBA" id="ARBA00008366"/>
    </source>
</evidence>
<dbReference type="PIRSF" id="PIRSF005426">
    <property type="entry name" value="Frp"/>
    <property type="match status" value="1"/>
</dbReference>
<dbReference type="GO" id="GO:0016491">
    <property type="term" value="F:oxidoreductase activity"/>
    <property type="evidence" value="ECO:0007669"/>
    <property type="project" value="UniProtKB-UniRule"/>
</dbReference>
<keyword evidence="4 5" id="KW-0560">Oxidoreductase</keyword>
<dbReference type="PANTHER" id="PTHR43425">
    <property type="entry name" value="OXYGEN-INSENSITIVE NADPH NITROREDUCTASE"/>
    <property type="match status" value="1"/>
</dbReference>
<evidence type="ECO:0000259" key="6">
    <source>
        <dbReference type="Pfam" id="PF00881"/>
    </source>
</evidence>
<keyword evidence="5" id="KW-0521">NADP</keyword>
<gene>
    <name evidence="7" type="ORF">CU103_18405</name>
</gene>
<keyword evidence="2 5" id="KW-0285">Flavoprotein</keyword>
<accession>A0A2P7B8W6</accession>
<dbReference type="PANTHER" id="PTHR43425:SF2">
    <property type="entry name" value="OXYGEN-INSENSITIVE NADPH NITROREDUCTASE"/>
    <property type="match status" value="1"/>
</dbReference>
<dbReference type="SUPFAM" id="SSF55469">
    <property type="entry name" value="FMN-dependent nitroreductase-like"/>
    <property type="match status" value="1"/>
</dbReference>
<evidence type="ECO:0000256" key="5">
    <source>
        <dbReference type="PIRNR" id="PIRNR005426"/>
    </source>
</evidence>
<keyword evidence="8" id="KW-1185">Reference proteome</keyword>
<evidence type="ECO:0000313" key="8">
    <source>
        <dbReference type="Proteomes" id="UP000241764"/>
    </source>
</evidence>
<dbReference type="OrthoDB" id="3181400at2"/>